<protein>
    <recommendedName>
        <fullName evidence="2 12">Cell division ATP-binding protein FtsE</fullName>
    </recommendedName>
</protein>
<dbReference type="RefSeq" id="WP_078755423.1">
    <property type="nucleotide sequence ID" value="NZ_FUWO01000004.1"/>
</dbReference>
<dbReference type="GO" id="GO:0051301">
    <property type="term" value="P:cell division"/>
    <property type="evidence" value="ECO:0007669"/>
    <property type="project" value="UniProtKB-UniRule"/>
</dbReference>
<evidence type="ECO:0000256" key="10">
    <source>
        <dbReference type="ARBA" id="ARBA00049360"/>
    </source>
</evidence>
<dbReference type="InterPro" id="IPR003593">
    <property type="entry name" value="AAA+_ATPase"/>
</dbReference>
<dbReference type="Gene3D" id="3.40.50.300">
    <property type="entry name" value="P-loop containing nucleotide triphosphate hydrolases"/>
    <property type="match status" value="1"/>
</dbReference>
<evidence type="ECO:0000256" key="3">
    <source>
        <dbReference type="ARBA" id="ARBA00022448"/>
    </source>
</evidence>
<dbReference type="OrthoDB" id="9791546at2"/>
<dbReference type="EMBL" id="FUWO01000004">
    <property type="protein sequence ID" value="SJZ38615.1"/>
    <property type="molecule type" value="Genomic_DNA"/>
</dbReference>
<keyword evidence="15" id="KW-1185">Reference proteome</keyword>
<evidence type="ECO:0000313" key="14">
    <source>
        <dbReference type="EMBL" id="SJZ38615.1"/>
    </source>
</evidence>
<proteinExistence type="inferred from homology"/>
<dbReference type="NCBIfam" id="TIGR02673">
    <property type="entry name" value="FtsE"/>
    <property type="match status" value="1"/>
</dbReference>
<dbReference type="InterPro" id="IPR003439">
    <property type="entry name" value="ABC_transporter-like_ATP-bd"/>
</dbReference>
<keyword evidence="6 12" id="KW-0547">Nucleotide-binding</keyword>
<dbReference type="FunFam" id="3.40.50.300:FF:000056">
    <property type="entry name" value="Cell division ATP-binding protein FtsE"/>
    <property type="match status" value="1"/>
</dbReference>
<dbReference type="InterPro" id="IPR017871">
    <property type="entry name" value="ABC_transporter-like_CS"/>
</dbReference>
<dbReference type="PROSITE" id="PS00211">
    <property type="entry name" value="ABC_TRANSPORTER_1"/>
    <property type="match status" value="1"/>
</dbReference>
<dbReference type="GO" id="GO:0016887">
    <property type="term" value="F:ATP hydrolysis activity"/>
    <property type="evidence" value="ECO:0007669"/>
    <property type="project" value="InterPro"/>
</dbReference>
<evidence type="ECO:0000256" key="7">
    <source>
        <dbReference type="ARBA" id="ARBA00022840"/>
    </source>
</evidence>
<evidence type="ECO:0000256" key="2">
    <source>
        <dbReference type="ARBA" id="ARBA00020019"/>
    </source>
</evidence>
<evidence type="ECO:0000256" key="11">
    <source>
        <dbReference type="ARBA" id="ARBA00055994"/>
    </source>
</evidence>
<keyword evidence="8 12" id="KW-0472">Membrane</keyword>
<evidence type="ECO:0000313" key="15">
    <source>
        <dbReference type="Proteomes" id="UP000189941"/>
    </source>
</evidence>
<comment type="subcellular location">
    <subcellularLocation>
        <location evidence="12">Cell membrane</location>
        <topology evidence="12">Peripheral membrane protein</topology>
        <orientation evidence="12">Cytoplasmic side</orientation>
    </subcellularLocation>
</comment>
<accession>A0A1T4K8G3</accession>
<keyword evidence="4 12" id="KW-1003">Cell membrane</keyword>
<sequence length="228" mass="25964">MIELMNVTKQYPNGIKALDNITLRIEQGEFVYLVGPSGSGKSTFMKLLYREEVPTKGRVQVGKYQMPKMKDKEVPFLRRYVGVVFQDFKLLPKLTVYENVAYAMEVTGKKSKDIKHRVNEVLEQVGLRTKVNQLPEELSGGEQQRVAIARAVVNKPAILIADEPTGNLDPETALGILKLLEDINNLGTTVIMGTHNETFVNDYRHRVLELNRGYLVRDDYKGEYDDHH</sequence>
<evidence type="ECO:0000259" key="13">
    <source>
        <dbReference type="PROSITE" id="PS50893"/>
    </source>
</evidence>
<comment type="function">
    <text evidence="11">Part of the ABC transporter FtsEX involved in cellular division. Has ATPase activity. Essential for cell division and viability.</text>
</comment>
<evidence type="ECO:0000256" key="9">
    <source>
        <dbReference type="ARBA" id="ARBA00023306"/>
    </source>
</evidence>
<dbReference type="Proteomes" id="UP000189941">
    <property type="component" value="Unassembled WGS sequence"/>
</dbReference>
<evidence type="ECO:0000256" key="4">
    <source>
        <dbReference type="ARBA" id="ARBA00022475"/>
    </source>
</evidence>
<comment type="similarity">
    <text evidence="1 12">Belongs to the ABC transporter superfamily.</text>
</comment>
<keyword evidence="9 12" id="KW-0131">Cell cycle</keyword>
<gene>
    <name evidence="12" type="primary">ftsE</name>
    <name evidence="14" type="ORF">SAMN02746011_00599</name>
</gene>
<dbReference type="Pfam" id="PF00005">
    <property type="entry name" value="ABC_tran"/>
    <property type="match status" value="1"/>
</dbReference>
<dbReference type="SUPFAM" id="SSF52540">
    <property type="entry name" value="P-loop containing nucleoside triphosphate hydrolases"/>
    <property type="match status" value="1"/>
</dbReference>
<comment type="subunit">
    <text evidence="12">Homodimer. Forms a membrane-associated complex with FtsX.</text>
</comment>
<keyword evidence="3" id="KW-0813">Transport</keyword>
<evidence type="ECO:0000256" key="8">
    <source>
        <dbReference type="ARBA" id="ARBA00023136"/>
    </source>
</evidence>
<feature type="domain" description="ABC transporter" evidence="13">
    <location>
        <begin position="2"/>
        <end position="228"/>
    </location>
</feature>
<dbReference type="GO" id="GO:0022857">
    <property type="term" value="F:transmembrane transporter activity"/>
    <property type="evidence" value="ECO:0007669"/>
    <property type="project" value="TreeGrafter"/>
</dbReference>
<dbReference type="PROSITE" id="PS50893">
    <property type="entry name" value="ABC_TRANSPORTER_2"/>
    <property type="match status" value="1"/>
</dbReference>
<dbReference type="GO" id="GO:0005524">
    <property type="term" value="F:ATP binding"/>
    <property type="evidence" value="ECO:0007669"/>
    <property type="project" value="UniProtKB-UniRule"/>
</dbReference>
<reference evidence="15" key="1">
    <citation type="submission" date="2017-02" db="EMBL/GenBank/DDBJ databases">
        <authorList>
            <person name="Varghese N."/>
            <person name="Submissions S."/>
        </authorList>
    </citation>
    <scope>NUCLEOTIDE SEQUENCE [LARGE SCALE GENOMIC DNA]</scope>
    <source>
        <strain evidence="15">DSM 15739</strain>
    </source>
</reference>
<organism evidence="14 15">
    <name type="scientific">Globicatella sulfidifaciens DSM 15739</name>
    <dbReference type="NCBI Taxonomy" id="1121925"/>
    <lineage>
        <taxon>Bacteria</taxon>
        <taxon>Bacillati</taxon>
        <taxon>Bacillota</taxon>
        <taxon>Bacilli</taxon>
        <taxon>Lactobacillales</taxon>
        <taxon>Aerococcaceae</taxon>
        <taxon>Globicatella</taxon>
    </lineage>
</organism>
<keyword evidence="7 12" id="KW-0067">ATP-binding</keyword>
<evidence type="ECO:0000256" key="6">
    <source>
        <dbReference type="ARBA" id="ARBA00022741"/>
    </source>
</evidence>
<comment type="catalytic activity">
    <reaction evidence="10">
        <text>ATP + H2O = ADP + phosphate + H(+)</text>
        <dbReference type="Rhea" id="RHEA:13065"/>
        <dbReference type="ChEBI" id="CHEBI:15377"/>
        <dbReference type="ChEBI" id="CHEBI:15378"/>
        <dbReference type="ChEBI" id="CHEBI:30616"/>
        <dbReference type="ChEBI" id="CHEBI:43474"/>
        <dbReference type="ChEBI" id="CHEBI:456216"/>
    </reaction>
</comment>
<dbReference type="PANTHER" id="PTHR24220">
    <property type="entry name" value="IMPORT ATP-BINDING PROTEIN"/>
    <property type="match status" value="1"/>
</dbReference>
<dbReference type="STRING" id="1121925.SAMN02746011_00599"/>
<keyword evidence="5 12" id="KW-0132">Cell division</keyword>
<dbReference type="PANTHER" id="PTHR24220:SF470">
    <property type="entry name" value="CELL DIVISION ATP-BINDING PROTEIN FTSE"/>
    <property type="match status" value="1"/>
</dbReference>
<dbReference type="GO" id="GO:0005886">
    <property type="term" value="C:plasma membrane"/>
    <property type="evidence" value="ECO:0007669"/>
    <property type="project" value="UniProtKB-SubCell"/>
</dbReference>
<dbReference type="AlphaFoldDB" id="A0A1T4K8G3"/>
<evidence type="ECO:0000256" key="1">
    <source>
        <dbReference type="ARBA" id="ARBA00005417"/>
    </source>
</evidence>
<evidence type="ECO:0000256" key="12">
    <source>
        <dbReference type="RuleBase" id="RU365094"/>
    </source>
</evidence>
<dbReference type="InterPro" id="IPR015854">
    <property type="entry name" value="ABC_transpr_LolD-like"/>
</dbReference>
<dbReference type="SMART" id="SM00382">
    <property type="entry name" value="AAA"/>
    <property type="match status" value="1"/>
</dbReference>
<evidence type="ECO:0000256" key="5">
    <source>
        <dbReference type="ARBA" id="ARBA00022618"/>
    </source>
</evidence>
<dbReference type="InterPro" id="IPR027417">
    <property type="entry name" value="P-loop_NTPase"/>
</dbReference>
<dbReference type="InterPro" id="IPR005286">
    <property type="entry name" value="Cell_div_FtsE"/>
</dbReference>
<name>A0A1T4K8G3_9LACT</name>